<evidence type="ECO:0000313" key="8">
    <source>
        <dbReference type="EMBL" id="MFD1232501.1"/>
    </source>
</evidence>
<evidence type="ECO:0000259" key="7">
    <source>
        <dbReference type="PROSITE" id="PS50850"/>
    </source>
</evidence>
<feature type="region of interest" description="Disordered" evidence="5">
    <location>
        <begin position="460"/>
        <end position="504"/>
    </location>
</feature>
<feature type="transmembrane region" description="Helical" evidence="6">
    <location>
        <begin position="105"/>
        <end position="125"/>
    </location>
</feature>
<feature type="transmembrane region" description="Helical" evidence="6">
    <location>
        <begin position="265"/>
        <end position="286"/>
    </location>
</feature>
<feature type="transmembrane region" description="Helical" evidence="6">
    <location>
        <begin position="49"/>
        <end position="68"/>
    </location>
</feature>
<keyword evidence="9" id="KW-1185">Reference proteome</keyword>
<dbReference type="PRINTS" id="PR01035">
    <property type="entry name" value="TCRTETA"/>
</dbReference>
<evidence type="ECO:0000256" key="4">
    <source>
        <dbReference type="ARBA" id="ARBA00023136"/>
    </source>
</evidence>
<evidence type="ECO:0000256" key="2">
    <source>
        <dbReference type="ARBA" id="ARBA00022692"/>
    </source>
</evidence>
<feature type="transmembrane region" description="Helical" evidence="6">
    <location>
        <begin position="137"/>
        <end position="159"/>
    </location>
</feature>
<feature type="transmembrane region" description="Helical" evidence="6">
    <location>
        <begin position="337"/>
        <end position="356"/>
    </location>
</feature>
<feature type="compositionally biased region" description="Gly residues" evidence="5">
    <location>
        <begin position="482"/>
        <end position="493"/>
    </location>
</feature>
<keyword evidence="3 6" id="KW-1133">Transmembrane helix</keyword>
<evidence type="ECO:0000256" key="5">
    <source>
        <dbReference type="SAM" id="MobiDB-lite"/>
    </source>
</evidence>
<dbReference type="PANTHER" id="PTHR42718:SF35">
    <property type="entry name" value="BLL0718 PROTEIN"/>
    <property type="match status" value="1"/>
</dbReference>
<dbReference type="InterPro" id="IPR036259">
    <property type="entry name" value="MFS_trans_sf"/>
</dbReference>
<feature type="transmembrane region" description="Helical" evidence="6">
    <location>
        <begin position="298"/>
        <end position="325"/>
    </location>
</feature>
<dbReference type="InterPro" id="IPR011701">
    <property type="entry name" value="MFS"/>
</dbReference>
<dbReference type="PROSITE" id="PS50850">
    <property type="entry name" value="MFS"/>
    <property type="match status" value="1"/>
</dbReference>
<dbReference type="Gene3D" id="1.20.1250.20">
    <property type="entry name" value="MFS general substrate transporter like domains"/>
    <property type="match status" value="1"/>
</dbReference>
<feature type="transmembrane region" description="Helical" evidence="6">
    <location>
        <begin position="12"/>
        <end position="37"/>
    </location>
</feature>
<feature type="transmembrane region" description="Helical" evidence="6">
    <location>
        <begin position="223"/>
        <end position="244"/>
    </location>
</feature>
<dbReference type="RefSeq" id="WP_339122638.1">
    <property type="nucleotide sequence ID" value="NZ_BAABKS010000049.1"/>
</dbReference>
<organism evidence="8 9">
    <name type="scientific">Pseudonocardia benzenivorans</name>
    <dbReference type="NCBI Taxonomy" id="228005"/>
    <lineage>
        <taxon>Bacteria</taxon>
        <taxon>Bacillati</taxon>
        <taxon>Actinomycetota</taxon>
        <taxon>Actinomycetes</taxon>
        <taxon>Pseudonocardiales</taxon>
        <taxon>Pseudonocardiaceae</taxon>
        <taxon>Pseudonocardia</taxon>
    </lineage>
</organism>
<feature type="transmembrane region" description="Helical" evidence="6">
    <location>
        <begin position="80"/>
        <end position="99"/>
    </location>
</feature>
<dbReference type="PANTHER" id="PTHR42718">
    <property type="entry name" value="MAJOR FACILITATOR SUPERFAMILY MULTIDRUG TRANSPORTER MFSC"/>
    <property type="match status" value="1"/>
</dbReference>
<dbReference type="Proteomes" id="UP001597182">
    <property type="component" value="Unassembled WGS sequence"/>
</dbReference>
<feature type="transmembrane region" description="Helical" evidence="6">
    <location>
        <begin position="362"/>
        <end position="386"/>
    </location>
</feature>
<accession>A0ABW3VB01</accession>
<evidence type="ECO:0000313" key="9">
    <source>
        <dbReference type="Proteomes" id="UP001597182"/>
    </source>
</evidence>
<keyword evidence="2 6" id="KW-0812">Transmembrane</keyword>
<protein>
    <submittedName>
        <fullName evidence="8">MFS transporter</fullName>
    </submittedName>
</protein>
<dbReference type="EMBL" id="JBHTMB010000025">
    <property type="protein sequence ID" value="MFD1232501.1"/>
    <property type="molecule type" value="Genomic_DNA"/>
</dbReference>
<name>A0ABW3VB01_9PSEU</name>
<comment type="subcellular location">
    <subcellularLocation>
        <location evidence="1">Cell membrane</location>
        <topology evidence="1">Multi-pass membrane protein</topology>
    </subcellularLocation>
</comment>
<feature type="transmembrane region" description="Helical" evidence="6">
    <location>
        <begin position="198"/>
        <end position="217"/>
    </location>
</feature>
<feature type="transmembrane region" description="Helical" evidence="6">
    <location>
        <begin position="407"/>
        <end position="430"/>
    </location>
</feature>
<dbReference type="Gene3D" id="1.20.1720.10">
    <property type="entry name" value="Multidrug resistance protein D"/>
    <property type="match status" value="1"/>
</dbReference>
<proteinExistence type="predicted"/>
<sequence length="504" mass="50466">MATVAPRRARPAVVTAVLCSSGLAVALVQTLVVPLLPQFPQLLHTTGSTVSWLITATLVAGAVSAPVLGRLGDMYGKRRMLLSSLVLVTAGSVLGAVAPTIGVLLVGRVLQGASFGVIALGISILRDELPEERVGGGIALMSSSLGIGAAVGLPLAGVVAEVVSWRYLFLGVGLLGLALTVAVRTVVPESAVRSGGRFDLLGAVGVTLGLVCVLLPISKGSEWGWRSPAVLGLLAAAAVVFPLWGRHQLRTPGPLVDLRVTARPALLLTNITTVLVGFAMFASFVMTTQILQASPASGYGFGLSLVAAGVAMLPMGGAMALLSPVSARISAWRGPRTTLVLGGILLVAGNLASAALPRGLGMVIVAMTIIAIGCAMAYSALPLLVIRAVPQSETAAANSLNTLMRQLGTSTCTAVIAAITSAMTLHAGGLAVPPRAYTIVFVVAAATALVGTALAAVTPSAAGEDTGDDHTGSDGPGDCTTGHGGTGHGGTGHGDPARATLRAA</sequence>
<evidence type="ECO:0000256" key="1">
    <source>
        <dbReference type="ARBA" id="ARBA00004651"/>
    </source>
</evidence>
<dbReference type="SUPFAM" id="SSF103473">
    <property type="entry name" value="MFS general substrate transporter"/>
    <property type="match status" value="1"/>
</dbReference>
<reference evidence="9" key="1">
    <citation type="journal article" date="2019" name="Int. J. Syst. Evol. Microbiol.">
        <title>The Global Catalogue of Microorganisms (GCM) 10K type strain sequencing project: providing services to taxonomists for standard genome sequencing and annotation.</title>
        <authorList>
            <consortium name="The Broad Institute Genomics Platform"/>
            <consortium name="The Broad Institute Genome Sequencing Center for Infectious Disease"/>
            <person name="Wu L."/>
            <person name="Ma J."/>
        </authorList>
    </citation>
    <scope>NUCLEOTIDE SEQUENCE [LARGE SCALE GENOMIC DNA]</scope>
    <source>
        <strain evidence="9">CCUG 49018</strain>
    </source>
</reference>
<dbReference type="InterPro" id="IPR020846">
    <property type="entry name" value="MFS_dom"/>
</dbReference>
<feature type="domain" description="Major facilitator superfamily (MFS) profile" evidence="7">
    <location>
        <begin position="14"/>
        <end position="463"/>
    </location>
</feature>
<gene>
    <name evidence="8" type="ORF">ACFQ34_04325</name>
</gene>
<feature type="transmembrane region" description="Helical" evidence="6">
    <location>
        <begin position="436"/>
        <end position="457"/>
    </location>
</feature>
<dbReference type="InterPro" id="IPR001958">
    <property type="entry name" value="Tet-R_TetA/multi-R_MdtG-like"/>
</dbReference>
<comment type="caution">
    <text evidence="8">The sequence shown here is derived from an EMBL/GenBank/DDBJ whole genome shotgun (WGS) entry which is preliminary data.</text>
</comment>
<feature type="transmembrane region" description="Helical" evidence="6">
    <location>
        <begin position="165"/>
        <end position="186"/>
    </location>
</feature>
<evidence type="ECO:0000256" key="3">
    <source>
        <dbReference type="ARBA" id="ARBA00022989"/>
    </source>
</evidence>
<dbReference type="CDD" id="cd17504">
    <property type="entry name" value="MFS_MMR_MDR_like"/>
    <property type="match status" value="1"/>
</dbReference>
<evidence type="ECO:0000256" key="6">
    <source>
        <dbReference type="SAM" id="Phobius"/>
    </source>
</evidence>
<dbReference type="Pfam" id="PF07690">
    <property type="entry name" value="MFS_1"/>
    <property type="match status" value="1"/>
</dbReference>
<keyword evidence="4 6" id="KW-0472">Membrane</keyword>